<dbReference type="PROSITE" id="PS51194">
    <property type="entry name" value="HELICASE_CTER"/>
    <property type="match status" value="1"/>
</dbReference>
<keyword evidence="4 6" id="KW-0067">ATP-binding</keyword>
<dbReference type="RefSeq" id="WP_380694302.1">
    <property type="nucleotide sequence ID" value="NZ_JBHRYR010000002.1"/>
</dbReference>
<name>A0ABV7ZY85_9GAMM</name>
<dbReference type="InterPro" id="IPR027417">
    <property type="entry name" value="P-loop_NTPase"/>
</dbReference>
<evidence type="ECO:0000256" key="5">
    <source>
        <dbReference type="ARBA" id="ARBA00038437"/>
    </source>
</evidence>
<keyword evidence="1 6" id="KW-0547">Nucleotide-binding</keyword>
<evidence type="ECO:0000313" key="11">
    <source>
        <dbReference type="Proteomes" id="UP001595617"/>
    </source>
</evidence>
<dbReference type="InterPro" id="IPR044742">
    <property type="entry name" value="DEAD/DEAH_RhlB"/>
</dbReference>
<evidence type="ECO:0000256" key="2">
    <source>
        <dbReference type="ARBA" id="ARBA00022801"/>
    </source>
</evidence>
<evidence type="ECO:0000256" key="4">
    <source>
        <dbReference type="ARBA" id="ARBA00022840"/>
    </source>
</evidence>
<proteinExistence type="inferred from homology"/>
<evidence type="ECO:0000256" key="1">
    <source>
        <dbReference type="ARBA" id="ARBA00022741"/>
    </source>
</evidence>
<dbReference type="SUPFAM" id="SSF52540">
    <property type="entry name" value="P-loop containing nucleoside triphosphate hydrolases"/>
    <property type="match status" value="1"/>
</dbReference>
<dbReference type="Pfam" id="PF00270">
    <property type="entry name" value="DEAD"/>
    <property type="match status" value="1"/>
</dbReference>
<evidence type="ECO:0000259" key="8">
    <source>
        <dbReference type="PROSITE" id="PS51192"/>
    </source>
</evidence>
<accession>A0ABV7ZY85</accession>
<dbReference type="SMART" id="SM00490">
    <property type="entry name" value="HELICc"/>
    <property type="match status" value="1"/>
</dbReference>
<keyword evidence="2 6" id="KW-0378">Hydrolase</keyword>
<dbReference type="InterPro" id="IPR001650">
    <property type="entry name" value="Helicase_C-like"/>
</dbReference>
<dbReference type="PANTHER" id="PTHR47959">
    <property type="entry name" value="ATP-DEPENDENT RNA HELICASE RHLE-RELATED"/>
    <property type="match status" value="1"/>
</dbReference>
<dbReference type="EC" id="3.6.4.-" evidence="10"/>
<dbReference type="GO" id="GO:0016787">
    <property type="term" value="F:hydrolase activity"/>
    <property type="evidence" value="ECO:0007669"/>
    <property type="project" value="UniProtKB-KW"/>
</dbReference>
<keyword evidence="11" id="KW-1185">Reference proteome</keyword>
<protein>
    <submittedName>
        <fullName evidence="10">DEAD/DEAH box helicase</fullName>
        <ecNumber evidence="10">3.6.4.-</ecNumber>
    </submittedName>
</protein>
<dbReference type="InterPro" id="IPR011545">
    <property type="entry name" value="DEAD/DEAH_box_helicase_dom"/>
</dbReference>
<reference evidence="11" key="1">
    <citation type="journal article" date="2019" name="Int. J. Syst. Evol. Microbiol.">
        <title>The Global Catalogue of Microorganisms (GCM) 10K type strain sequencing project: providing services to taxonomists for standard genome sequencing and annotation.</title>
        <authorList>
            <consortium name="The Broad Institute Genomics Platform"/>
            <consortium name="The Broad Institute Genome Sequencing Center for Infectious Disease"/>
            <person name="Wu L."/>
            <person name="Ma J."/>
        </authorList>
    </citation>
    <scope>NUCLEOTIDE SEQUENCE [LARGE SCALE GENOMIC DNA]</scope>
    <source>
        <strain evidence="11">IBRC 10765</strain>
    </source>
</reference>
<dbReference type="PANTHER" id="PTHR47959:SF3">
    <property type="entry name" value="ATP-DEPENDENT RNA HELICASE SRMB"/>
    <property type="match status" value="1"/>
</dbReference>
<dbReference type="GO" id="GO:0004386">
    <property type="term" value="F:helicase activity"/>
    <property type="evidence" value="ECO:0007669"/>
    <property type="project" value="UniProtKB-KW"/>
</dbReference>
<dbReference type="PROSITE" id="PS51192">
    <property type="entry name" value="HELICASE_ATP_BIND_1"/>
    <property type="match status" value="1"/>
</dbReference>
<evidence type="ECO:0000256" key="3">
    <source>
        <dbReference type="ARBA" id="ARBA00022806"/>
    </source>
</evidence>
<evidence type="ECO:0000313" key="10">
    <source>
        <dbReference type="EMBL" id="MFC3852301.1"/>
    </source>
</evidence>
<dbReference type="CDD" id="cd18787">
    <property type="entry name" value="SF2_C_DEAD"/>
    <property type="match status" value="1"/>
</dbReference>
<dbReference type="CDD" id="cd00268">
    <property type="entry name" value="DEADc"/>
    <property type="match status" value="1"/>
</dbReference>
<dbReference type="PROSITE" id="PS00039">
    <property type="entry name" value="DEAD_ATP_HELICASE"/>
    <property type="match status" value="1"/>
</dbReference>
<dbReference type="Pfam" id="PF00271">
    <property type="entry name" value="Helicase_C"/>
    <property type="match status" value="1"/>
</dbReference>
<evidence type="ECO:0000256" key="6">
    <source>
        <dbReference type="RuleBase" id="RU000492"/>
    </source>
</evidence>
<evidence type="ECO:0000256" key="7">
    <source>
        <dbReference type="SAM" id="MobiDB-lite"/>
    </source>
</evidence>
<comment type="similarity">
    <text evidence="5 6">Belongs to the DEAD box helicase family.</text>
</comment>
<evidence type="ECO:0000259" key="9">
    <source>
        <dbReference type="PROSITE" id="PS51194"/>
    </source>
</evidence>
<keyword evidence="3 6" id="KW-0347">Helicase</keyword>
<dbReference type="SMART" id="SM00487">
    <property type="entry name" value="DEXDc"/>
    <property type="match status" value="1"/>
</dbReference>
<dbReference type="Gene3D" id="3.40.50.300">
    <property type="entry name" value="P-loop containing nucleotide triphosphate hydrolases"/>
    <property type="match status" value="2"/>
</dbReference>
<gene>
    <name evidence="10" type="ORF">ACFOOG_05570</name>
</gene>
<dbReference type="InterPro" id="IPR050079">
    <property type="entry name" value="DEAD_box_RNA_helicase"/>
</dbReference>
<feature type="region of interest" description="Disordered" evidence="7">
    <location>
        <begin position="374"/>
        <end position="442"/>
    </location>
</feature>
<feature type="domain" description="Helicase ATP-binding" evidence="8">
    <location>
        <begin position="31"/>
        <end position="204"/>
    </location>
</feature>
<sequence>MFNELEIAPPLSRAMTKHGIHEPTDVQIATIPKIMDGKDLMVSAETGSGKTVAFVLPLVSAFNHTPSPHTGIRALILGPTRELVRQIQHVCEQLGGAINVTSLSITGGVAFKEQEAALRKTPDIVIATPGRLKEHLERGSIDLSDVEYLVLDEADRMLDMGFREDVVAITEHCPAERQSLLFSATLDHKGVLAMARQLLRDPETIALHESRRVPSHIVQQYALSDDDAFKEKQLLGLLDVAADEQIIVFTNTIVKAERLHSKLRNGTRRCGLLHGDLTQEARNAVVSGMRDRRVQILITTDVAARGLDIPNVGLVVNFDLARKGDEYLHRVGRTGRAGAPGRAVSLIAPNEWNLLARIQRYLSTAFARTEVPGLKSSYQGPAKVKSSGKAYGKKKPKETKTSKAAKAKAEKDKAKKKSGPRPSRPPAPRDGFAPLKRKKVED</sequence>
<organism evidence="10 11">
    <name type="scientific">Saccharospirillum mangrovi</name>
    <dbReference type="NCBI Taxonomy" id="2161747"/>
    <lineage>
        <taxon>Bacteria</taxon>
        <taxon>Pseudomonadati</taxon>
        <taxon>Pseudomonadota</taxon>
        <taxon>Gammaproteobacteria</taxon>
        <taxon>Oceanospirillales</taxon>
        <taxon>Saccharospirillaceae</taxon>
        <taxon>Saccharospirillum</taxon>
    </lineage>
</organism>
<dbReference type="Proteomes" id="UP001595617">
    <property type="component" value="Unassembled WGS sequence"/>
</dbReference>
<dbReference type="InterPro" id="IPR000629">
    <property type="entry name" value="RNA-helicase_DEAD-box_CS"/>
</dbReference>
<dbReference type="EMBL" id="JBHRYR010000002">
    <property type="protein sequence ID" value="MFC3852301.1"/>
    <property type="molecule type" value="Genomic_DNA"/>
</dbReference>
<dbReference type="InterPro" id="IPR014001">
    <property type="entry name" value="Helicase_ATP-bd"/>
</dbReference>
<comment type="caution">
    <text evidence="10">The sequence shown here is derived from an EMBL/GenBank/DDBJ whole genome shotgun (WGS) entry which is preliminary data.</text>
</comment>
<feature type="domain" description="Helicase C-terminal" evidence="9">
    <location>
        <begin position="230"/>
        <end position="379"/>
    </location>
</feature>